<keyword evidence="1" id="KW-0418">Kinase</keyword>
<evidence type="ECO:0000313" key="2">
    <source>
        <dbReference type="Proteomes" id="UP000318331"/>
    </source>
</evidence>
<dbReference type="AlphaFoldDB" id="A0A543I4I1"/>
<evidence type="ECO:0000313" key="1">
    <source>
        <dbReference type="EMBL" id="TQM65512.1"/>
    </source>
</evidence>
<gene>
    <name evidence="1" type="ORF">FB466_0316</name>
</gene>
<organism evidence="1 2">
    <name type="scientific">Klugiella xanthotipulae</name>
    <dbReference type="NCBI Taxonomy" id="244735"/>
    <lineage>
        <taxon>Bacteria</taxon>
        <taxon>Bacillati</taxon>
        <taxon>Actinomycetota</taxon>
        <taxon>Actinomycetes</taxon>
        <taxon>Micrococcales</taxon>
        <taxon>Microbacteriaceae</taxon>
        <taxon>Klugiella</taxon>
    </lineage>
</organism>
<comment type="caution">
    <text evidence="1">The sequence shown here is derived from an EMBL/GenBank/DDBJ whole genome shotgun (WGS) entry which is preliminary data.</text>
</comment>
<dbReference type="SUPFAM" id="SSF52540">
    <property type="entry name" value="P-loop containing nucleoside triphosphate hydrolases"/>
    <property type="match status" value="1"/>
</dbReference>
<dbReference type="Proteomes" id="UP000318331">
    <property type="component" value="Unassembled WGS sequence"/>
</dbReference>
<keyword evidence="1" id="KW-0808">Transferase</keyword>
<dbReference type="OrthoDB" id="572586at2"/>
<proteinExistence type="predicted"/>
<dbReference type="GO" id="GO:0016301">
    <property type="term" value="F:kinase activity"/>
    <property type="evidence" value="ECO:0007669"/>
    <property type="project" value="UniProtKB-KW"/>
</dbReference>
<name>A0A543I4I1_9MICO</name>
<accession>A0A543I4I1</accession>
<protein>
    <submittedName>
        <fullName evidence="1">Uridine kinase</fullName>
    </submittedName>
</protein>
<dbReference type="Gene3D" id="3.40.50.300">
    <property type="entry name" value="P-loop containing nucleotide triphosphate hydrolases"/>
    <property type="match status" value="1"/>
</dbReference>
<dbReference type="RefSeq" id="WP_141915292.1">
    <property type="nucleotide sequence ID" value="NZ_BAAAYS010000013.1"/>
</dbReference>
<keyword evidence="2" id="KW-1185">Reference proteome</keyword>
<dbReference type="InterPro" id="IPR027417">
    <property type="entry name" value="P-loop_NTPase"/>
</dbReference>
<sequence length="229" mass="25094">MFGWSAEKTEVLTELADGLVTLYPHGRITMAVDGGPGVPVGEFADDLATLLRYRGHTVFRAHLDDFHAPAQRRHLRGRYSAEGYLDFSFDESLLRRVLVEPFRLGGSTGFQLAGFDLARNQPYEARWVTAPEDAILIVDGSVLLLPSLRGLWHGSVWLDAPQNSDAAEAISLAPVSYAPVAVPEVSAGVRRNAEANTLYRERVLPGQTAQSAIDISDPAHPRRVLSDFC</sequence>
<reference evidence="1 2" key="1">
    <citation type="submission" date="2019-06" db="EMBL/GenBank/DDBJ databases">
        <title>Sequencing the genomes of 1000 actinobacteria strains.</title>
        <authorList>
            <person name="Klenk H.-P."/>
        </authorList>
    </citation>
    <scope>NUCLEOTIDE SEQUENCE [LARGE SCALE GENOMIC DNA]</scope>
    <source>
        <strain evidence="1 2">DSM 18031</strain>
    </source>
</reference>
<dbReference type="EMBL" id="VFPN01000001">
    <property type="protein sequence ID" value="TQM65512.1"/>
    <property type="molecule type" value="Genomic_DNA"/>
</dbReference>